<organism evidence="1 2">
    <name type="scientific">Elysia crispata</name>
    <name type="common">lettuce slug</name>
    <dbReference type="NCBI Taxonomy" id="231223"/>
    <lineage>
        <taxon>Eukaryota</taxon>
        <taxon>Metazoa</taxon>
        <taxon>Spiralia</taxon>
        <taxon>Lophotrochozoa</taxon>
        <taxon>Mollusca</taxon>
        <taxon>Gastropoda</taxon>
        <taxon>Heterobranchia</taxon>
        <taxon>Euthyneura</taxon>
        <taxon>Panpulmonata</taxon>
        <taxon>Sacoglossa</taxon>
        <taxon>Placobranchoidea</taxon>
        <taxon>Plakobranchidae</taxon>
        <taxon>Elysia</taxon>
    </lineage>
</organism>
<dbReference type="AlphaFoldDB" id="A0AAE1DM44"/>
<proteinExistence type="predicted"/>
<sequence>MGVRGERRVDSERINPGSPINYRMGALVRRDNNGIKELLIGYRPEHQRLAFPASDGCVEQGINYSRLHAPGIGHSSRACWCVERCSWADGPPGRVDSGDEPGMARVGFISGR</sequence>
<keyword evidence="2" id="KW-1185">Reference proteome</keyword>
<dbReference type="Proteomes" id="UP001283361">
    <property type="component" value="Unassembled WGS sequence"/>
</dbReference>
<comment type="caution">
    <text evidence="1">The sequence shown here is derived from an EMBL/GenBank/DDBJ whole genome shotgun (WGS) entry which is preliminary data.</text>
</comment>
<dbReference type="EMBL" id="JAWDGP010003379">
    <property type="protein sequence ID" value="KAK3774870.1"/>
    <property type="molecule type" value="Genomic_DNA"/>
</dbReference>
<evidence type="ECO:0000313" key="1">
    <source>
        <dbReference type="EMBL" id="KAK3774870.1"/>
    </source>
</evidence>
<gene>
    <name evidence="1" type="ORF">RRG08_007229</name>
</gene>
<name>A0AAE1DM44_9GAST</name>
<reference evidence="1" key="1">
    <citation type="journal article" date="2023" name="G3 (Bethesda)">
        <title>A reference genome for the long-term kleptoplast-retaining sea slug Elysia crispata morphotype clarki.</title>
        <authorList>
            <person name="Eastman K.E."/>
            <person name="Pendleton A.L."/>
            <person name="Shaikh M.A."/>
            <person name="Suttiyut T."/>
            <person name="Ogas R."/>
            <person name="Tomko P."/>
            <person name="Gavelis G."/>
            <person name="Widhalm J.R."/>
            <person name="Wisecaver J.H."/>
        </authorList>
    </citation>
    <scope>NUCLEOTIDE SEQUENCE</scope>
    <source>
        <strain evidence="1">ECLA1</strain>
    </source>
</reference>
<evidence type="ECO:0000313" key="2">
    <source>
        <dbReference type="Proteomes" id="UP001283361"/>
    </source>
</evidence>
<accession>A0AAE1DM44</accession>
<protein>
    <submittedName>
        <fullName evidence="1">Uncharacterized protein</fullName>
    </submittedName>
</protein>